<evidence type="ECO:0000256" key="3">
    <source>
        <dbReference type="ARBA" id="ARBA00022777"/>
    </source>
</evidence>
<keyword evidence="7" id="KW-1185">Reference proteome</keyword>
<dbReference type="PROSITE" id="PS00108">
    <property type="entry name" value="PROTEIN_KINASE_ST"/>
    <property type="match status" value="1"/>
</dbReference>
<dbReference type="PROSITE" id="PS50011">
    <property type="entry name" value="PROTEIN_KINASE_DOM"/>
    <property type="match status" value="1"/>
</dbReference>
<evidence type="ECO:0000259" key="5">
    <source>
        <dbReference type="PROSITE" id="PS50011"/>
    </source>
</evidence>
<sequence>MSSLDPRALALFDELIDLPTAERTRRLAALAAEDAPLHAAVRALLLADDEHTGLLDRSAVEIVAAHQSEEEPDEAPAGEDPRLGRRLGAWRLDRLIARGGMGDVYEAHRDDDQYQQRVAIKCVRAELASPELVAAFRDERNHLARLDHPGIAALIDGGVEPGGQPWFALRYVEGEPIDRWCDRRRAGLRQRVEALIQAVDALAYAHAQGVLHRDIKPSNLLVDADGRVQLVDFGLSATFEAMAGVQEARIGLTPDYAAPEVLDHAVAGTAADVYALGVLMYRLLSAQWPTPQHSLSALMPNAPRQRPQPMPQRLARLRDPAEANAIARQRGVASAAALARELAGDLSAIALKAVAAQPQDRYASVRAFADDLRRWCEHRPVHARPLGPWAHARKLVRRHRIAAGLSAALLLVLCSGLGIALWQHQRALREAEASHAVSELFASTLGNATLSGLGTAAFSSQDLLDKSESELRKLDLRGQPQLQARSFATLARSYAVIGDYRHADALAAEAQRALNGETDEEGYVAATRLSLLNTRGRYADAARLAQTQLGELEGRHDPAAHQNKVTYGVELALAQWGQGDPPGALLTLDRTLSQARTLSQGRDELTAQLLILRGDFRARLLRQREAEADLKRAIALAEPINPVLADDGLEQLALMLNRGHIPAGLAMAERLLQHRRRTLGERHPKTGRAWVLLGYAQYTHGQRDLARPQILAGQKLIEAAYGHEHPEYAASLLLASPALAGQRRNNVDALREAVGIYERTLGPKHESTLAARLQLAARLHDLPPETVRPSDHLQAERMLEDNIRIKRAAGLPTTLETIFLAHSLLLHGPRSELPRAEALLAQLRPDAPRHFDPDNRYRLMIDQFWIQVRYLGGHRAEADREFARTIRQRGGKPGFVSNLTVHDSYSYRALYAYETCRRGEAIALLERTVAADLRIFGEEGFPTRDAKGYLDNLRRHGRMINTTGAQLVPAYELAEANARAARCGPRAATGP</sequence>
<gene>
    <name evidence="6" type="ORF">DX914_17955</name>
</gene>
<dbReference type="RefSeq" id="WP_115861366.1">
    <property type="nucleotide sequence ID" value="NZ_QTSU01000004.1"/>
</dbReference>
<dbReference type="PANTHER" id="PTHR43289:SF34">
    <property type="entry name" value="SERINE_THREONINE-PROTEIN KINASE YBDM-RELATED"/>
    <property type="match status" value="1"/>
</dbReference>
<dbReference type="SMART" id="SM00220">
    <property type="entry name" value="S_TKc"/>
    <property type="match status" value="1"/>
</dbReference>
<name>A0A371JX32_9GAMM</name>
<keyword evidence="6" id="KW-0723">Serine/threonine-protein kinase</keyword>
<organism evidence="6 7">
    <name type="scientific">Lysobacter silvisoli</name>
    <dbReference type="NCBI Taxonomy" id="2293254"/>
    <lineage>
        <taxon>Bacteria</taxon>
        <taxon>Pseudomonadati</taxon>
        <taxon>Pseudomonadota</taxon>
        <taxon>Gammaproteobacteria</taxon>
        <taxon>Lysobacterales</taxon>
        <taxon>Lysobacteraceae</taxon>
        <taxon>Lysobacter</taxon>
    </lineage>
</organism>
<dbReference type="PANTHER" id="PTHR43289">
    <property type="entry name" value="MITOGEN-ACTIVATED PROTEIN KINASE KINASE KINASE 20-RELATED"/>
    <property type="match status" value="1"/>
</dbReference>
<dbReference type="Proteomes" id="UP000264492">
    <property type="component" value="Unassembled WGS sequence"/>
</dbReference>
<dbReference type="InterPro" id="IPR011009">
    <property type="entry name" value="Kinase-like_dom_sf"/>
</dbReference>
<dbReference type="OrthoDB" id="9801841at2"/>
<protein>
    <submittedName>
        <fullName evidence="6">Serine/threonine protein kinase</fullName>
    </submittedName>
</protein>
<dbReference type="AlphaFoldDB" id="A0A371JX32"/>
<evidence type="ECO:0000256" key="4">
    <source>
        <dbReference type="ARBA" id="ARBA00022840"/>
    </source>
</evidence>
<evidence type="ECO:0000256" key="2">
    <source>
        <dbReference type="ARBA" id="ARBA00022741"/>
    </source>
</evidence>
<comment type="caution">
    <text evidence="6">The sequence shown here is derived from an EMBL/GenBank/DDBJ whole genome shotgun (WGS) entry which is preliminary data.</text>
</comment>
<dbReference type="Gene3D" id="3.30.200.20">
    <property type="entry name" value="Phosphorylase Kinase, domain 1"/>
    <property type="match status" value="1"/>
</dbReference>
<feature type="domain" description="Protein kinase" evidence="5">
    <location>
        <begin position="90"/>
        <end position="381"/>
    </location>
</feature>
<keyword evidence="1" id="KW-0808">Transferase</keyword>
<dbReference type="GO" id="GO:0005524">
    <property type="term" value="F:ATP binding"/>
    <property type="evidence" value="ECO:0007669"/>
    <property type="project" value="UniProtKB-KW"/>
</dbReference>
<accession>A0A371JX32</accession>
<dbReference type="Gene3D" id="1.10.510.10">
    <property type="entry name" value="Transferase(Phosphotransferase) domain 1"/>
    <property type="match status" value="1"/>
</dbReference>
<dbReference type="Gene3D" id="1.25.40.10">
    <property type="entry name" value="Tetratricopeptide repeat domain"/>
    <property type="match status" value="1"/>
</dbReference>
<evidence type="ECO:0000256" key="1">
    <source>
        <dbReference type="ARBA" id="ARBA00022679"/>
    </source>
</evidence>
<dbReference type="Pfam" id="PF00069">
    <property type="entry name" value="Pkinase"/>
    <property type="match status" value="1"/>
</dbReference>
<keyword evidence="3 6" id="KW-0418">Kinase</keyword>
<dbReference type="InterPro" id="IPR011990">
    <property type="entry name" value="TPR-like_helical_dom_sf"/>
</dbReference>
<dbReference type="SUPFAM" id="SSF48452">
    <property type="entry name" value="TPR-like"/>
    <property type="match status" value="1"/>
</dbReference>
<dbReference type="InterPro" id="IPR008271">
    <property type="entry name" value="Ser/Thr_kinase_AS"/>
</dbReference>
<dbReference type="InterPro" id="IPR000719">
    <property type="entry name" value="Prot_kinase_dom"/>
</dbReference>
<reference evidence="6 7" key="1">
    <citation type="submission" date="2018-08" db="EMBL/GenBank/DDBJ databases">
        <title>Lysobacter sp. zong2l5, whole genome shotgun sequence.</title>
        <authorList>
            <person name="Zhang X."/>
            <person name="Feng G."/>
            <person name="Zhu H."/>
        </authorList>
    </citation>
    <scope>NUCLEOTIDE SEQUENCE [LARGE SCALE GENOMIC DNA]</scope>
    <source>
        <strain evidence="7">zong2l5</strain>
    </source>
</reference>
<dbReference type="CDD" id="cd14014">
    <property type="entry name" value="STKc_PknB_like"/>
    <property type="match status" value="1"/>
</dbReference>
<evidence type="ECO:0000313" key="7">
    <source>
        <dbReference type="Proteomes" id="UP000264492"/>
    </source>
</evidence>
<evidence type="ECO:0000313" key="6">
    <source>
        <dbReference type="EMBL" id="RDZ26157.1"/>
    </source>
</evidence>
<dbReference type="SUPFAM" id="SSF56112">
    <property type="entry name" value="Protein kinase-like (PK-like)"/>
    <property type="match status" value="1"/>
</dbReference>
<keyword evidence="2" id="KW-0547">Nucleotide-binding</keyword>
<dbReference type="GO" id="GO:0004674">
    <property type="term" value="F:protein serine/threonine kinase activity"/>
    <property type="evidence" value="ECO:0007669"/>
    <property type="project" value="UniProtKB-KW"/>
</dbReference>
<dbReference type="EMBL" id="QTSU01000004">
    <property type="protein sequence ID" value="RDZ26157.1"/>
    <property type="molecule type" value="Genomic_DNA"/>
</dbReference>
<keyword evidence="4" id="KW-0067">ATP-binding</keyword>
<proteinExistence type="predicted"/>